<feature type="DNA-binding region" description="Homeobox" evidence="10">
    <location>
        <begin position="488"/>
        <end position="547"/>
    </location>
</feature>
<dbReference type="SUPFAM" id="SSF47413">
    <property type="entry name" value="lambda repressor-like DNA-binding domains"/>
    <property type="match status" value="2"/>
</dbReference>
<evidence type="ECO:0000256" key="3">
    <source>
        <dbReference type="ARBA" id="ARBA00022737"/>
    </source>
</evidence>
<dbReference type="Gene3D" id="1.10.260.40">
    <property type="entry name" value="lambda repressor-like DNA-binding domains"/>
    <property type="match status" value="2"/>
</dbReference>
<evidence type="ECO:0000256" key="10">
    <source>
        <dbReference type="PROSITE-ProRule" id="PRU00108"/>
    </source>
</evidence>
<dbReference type="InterPro" id="IPR017970">
    <property type="entry name" value="Homeobox_CS"/>
</dbReference>
<dbReference type="Pfam" id="PF00046">
    <property type="entry name" value="Homeodomain"/>
    <property type="match status" value="1"/>
</dbReference>
<evidence type="ECO:0000259" key="15">
    <source>
        <dbReference type="PROSITE" id="PS51042"/>
    </source>
</evidence>
<comment type="similarity">
    <text evidence="2 12">Belongs to the CUT homeobox family.</text>
</comment>
<dbReference type="PROSITE" id="PS51042">
    <property type="entry name" value="CUT"/>
    <property type="match status" value="2"/>
</dbReference>
<dbReference type="Pfam" id="PF02376">
    <property type="entry name" value="CUT"/>
    <property type="match status" value="2"/>
</dbReference>
<dbReference type="CDD" id="cd00086">
    <property type="entry name" value="homeodomain"/>
    <property type="match status" value="1"/>
</dbReference>
<keyword evidence="9 10" id="KW-0539">Nucleus</keyword>
<evidence type="ECO:0000256" key="2">
    <source>
        <dbReference type="ARBA" id="ARBA00008190"/>
    </source>
</evidence>
<evidence type="ECO:0000313" key="17">
    <source>
        <dbReference type="Proteomes" id="UP001239994"/>
    </source>
</evidence>
<dbReference type="GO" id="GO:0000981">
    <property type="term" value="F:DNA-binding transcription factor activity, RNA polymerase II-specific"/>
    <property type="evidence" value="ECO:0007669"/>
    <property type="project" value="InterPro"/>
</dbReference>
<dbReference type="EMBL" id="JAROKS010000023">
    <property type="protein sequence ID" value="KAK1787257.1"/>
    <property type="molecule type" value="Genomic_DNA"/>
</dbReference>
<dbReference type="PROSITE" id="PS50071">
    <property type="entry name" value="HOMEOBOX_2"/>
    <property type="match status" value="1"/>
</dbReference>
<dbReference type="InterPro" id="IPR001356">
    <property type="entry name" value="HD"/>
</dbReference>
<feature type="compositionally biased region" description="Polar residues" evidence="13">
    <location>
        <begin position="308"/>
        <end position="318"/>
    </location>
</feature>
<dbReference type="SMART" id="SM01109">
    <property type="entry name" value="CUT"/>
    <property type="match status" value="2"/>
</dbReference>
<dbReference type="SUPFAM" id="SSF46689">
    <property type="entry name" value="Homeodomain-like"/>
    <property type="match status" value="1"/>
</dbReference>
<protein>
    <recommendedName>
        <fullName evidence="12">DNA-binding protein SATB</fullName>
    </recommendedName>
    <alternativeName>
        <fullName evidence="12">Special AT-rich sequence-binding protein</fullName>
    </alternativeName>
</protein>
<name>A0AAD8YTZ9_9TELE</name>
<comment type="caution">
    <text evidence="16">The sequence shown here is derived from an EMBL/GenBank/DDBJ whole genome shotgun (WGS) entry which is preliminary data.</text>
</comment>
<evidence type="ECO:0000256" key="11">
    <source>
        <dbReference type="RuleBase" id="RU000682"/>
    </source>
</evidence>
<evidence type="ECO:0000259" key="14">
    <source>
        <dbReference type="PROSITE" id="PS50071"/>
    </source>
</evidence>
<evidence type="ECO:0000256" key="4">
    <source>
        <dbReference type="ARBA" id="ARBA00023015"/>
    </source>
</evidence>
<dbReference type="FunFam" id="1.10.260.40:FF:000004">
    <property type="entry name" value="Cut-like homeobox 1a"/>
    <property type="match status" value="1"/>
</dbReference>
<dbReference type="SMART" id="SM00389">
    <property type="entry name" value="HOX"/>
    <property type="match status" value="1"/>
</dbReference>
<accession>A0AAD8YTZ9</accession>
<proteinExistence type="inferred from homology"/>
<evidence type="ECO:0000256" key="5">
    <source>
        <dbReference type="ARBA" id="ARBA00023054"/>
    </source>
</evidence>
<dbReference type="InterPro" id="IPR003350">
    <property type="entry name" value="CUT_dom"/>
</dbReference>
<dbReference type="Proteomes" id="UP001239994">
    <property type="component" value="Unassembled WGS sequence"/>
</dbReference>
<sequence>MGKWKEVWEMEEERKPESYSDVELENMVAKRNCEILCLREEVQRLQLTLQAAQENTANHISCLQQQLVNKMEDIELSVPASGRAGLAAQGGLLSPSPPDDDSVVPNVTGIEIKKEVETSSRPCYSTEWIGALNNPTHTICATPPLVRPHSPSCLSTHDALPCLCMKTKSFGSFRVDGCGEWENDLVSVWGSLYRGNSDWGGWAKSGSTEEEKFSEDVRNQTDTARITQQVRDLLQKHYISQGVFGHYVLGLLQESAIEFLAHPKPWRELTTREKESFLRMINFLSDDQNFLALRMIQDRQQDDETRAGQGSSTNNGTHGDNDVGRRSEDVIKGMLEQARQKDHLDLASESYKENWQPAPVQDGQNCGECLSLDFPDLSSSTDIQQLVPQSLDLDTLSISRRVKDMLSENNLGQRLFGEKVLGLRQGSVSDLLARPKPWSELSPKGREPFIRMSLWLQDPQNVHCLKAMKRTSDRGFMLSDDLGLCIMATRPRVVLTSREKEILNRAYQLEPYPSHHTTHRLALQLGLQTSTVTNWFYNHRSRIRRTVQEGRSEVVIQNNSSNPGSFFYSSSPCMDTSPMSIKQEPSDAGISELVGYYENYRNIGSFGFEGKECGFRMARCFYWS</sequence>
<keyword evidence="17" id="KW-1185">Reference proteome</keyword>
<dbReference type="GO" id="GO:0003677">
    <property type="term" value="F:DNA binding"/>
    <property type="evidence" value="ECO:0007669"/>
    <property type="project" value="UniProtKB-UniRule"/>
</dbReference>
<reference evidence="16" key="1">
    <citation type="submission" date="2023-03" db="EMBL/GenBank/DDBJ databases">
        <title>Electrophorus voltai genome.</title>
        <authorList>
            <person name="Bian C."/>
        </authorList>
    </citation>
    <scope>NUCLEOTIDE SEQUENCE</scope>
    <source>
        <strain evidence="16">CB-2022</strain>
        <tissue evidence="16">Muscle</tissue>
    </source>
</reference>
<evidence type="ECO:0000256" key="9">
    <source>
        <dbReference type="ARBA" id="ARBA00023242"/>
    </source>
</evidence>
<feature type="region of interest" description="Disordered" evidence="13">
    <location>
        <begin position="301"/>
        <end position="325"/>
    </location>
</feature>
<keyword evidence="5" id="KW-0175">Coiled coil</keyword>
<dbReference type="GO" id="GO:0005634">
    <property type="term" value="C:nucleus"/>
    <property type="evidence" value="ECO:0007669"/>
    <property type="project" value="UniProtKB-SubCell"/>
</dbReference>
<evidence type="ECO:0000313" key="16">
    <source>
        <dbReference type="EMBL" id="KAK1787257.1"/>
    </source>
</evidence>
<feature type="domain" description="Homeobox" evidence="14">
    <location>
        <begin position="486"/>
        <end position="546"/>
    </location>
</feature>
<dbReference type="Gene3D" id="1.10.10.60">
    <property type="entry name" value="Homeodomain-like"/>
    <property type="match status" value="1"/>
</dbReference>
<organism evidence="16 17">
    <name type="scientific">Electrophorus voltai</name>
    <dbReference type="NCBI Taxonomy" id="2609070"/>
    <lineage>
        <taxon>Eukaryota</taxon>
        <taxon>Metazoa</taxon>
        <taxon>Chordata</taxon>
        <taxon>Craniata</taxon>
        <taxon>Vertebrata</taxon>
        <taxon>Euteleostomi</taxon>
        <taxon>Actinopterygii</taxon>
        <taxon>Neopterygii</taxon>
        <taxon>Teleostei</taxon>
        <taxon>Ostariophysi</taxon>
        <taxon>Gymnotiformes</taxon>
        <taxon>Gymnotoidei</taxon>
        <taxon>Gymnotidae</taxon>
        <taxon>Electrophorus</taxon>
    </lineage>
</organism>
<keyword evidence="6 10" id="KW-0238">DNA-binding</keyword>
<feature type="domain" description="CUT" evidence="15">
    <location>
        <begin position="212"/>
        <end position="299"/>
    </location>
</feature>
<evidence type="ECO:0000256" key="6">
    <source>
        <dbReference type="ARBA" id="ARBA00023125"/>
    </source>
</evidence>
<dbReference type="InterPro" id="IPR010982">
    <property type="entry name" value="Lambda_DNA-bd_dom_sf"/>
</dbReference>
<gene>
    <name evidence="16" type="ORF">P4O66_002769</name>
</gene>
<evidence type="ECO:0000256" key="7">
    <source>
        <dbReference type="ARBA" id="ARBA00023155"/>
    </source>
</evidence>
<dbReference type="PANTHER" id="PTHR14043:SF2">
    <property type="entry name" value="HOMEOBOX PROTEIN CUT"/>
    <property type="match status" value="1"/>
</dbReference>
<keyword evidence="7 10" id="KW-0371">Homeobox</keyword>
<dbReference type="AlphaFoldDB" id="A0AAD8YTZ9"/>
<evidence type="ECO:0000256" key="12">
    <source>
        <dbReference type="RuleBase" id="RU361129"/>
    </source>
</evidence>
<dbReference type="InterPro" id="IPR009057">
    <property type="entry name" value="Homeodomain-like_sf"/>
</dbReference>
<feature type="domain" description="CUT" evidence="15">
    <location>
        <begin position="384"/>
        <end position="471"/>
    </location>
</feature>
<evidence type="ECO:0000256" key="13">
    <source>
        <dbReference type="SAM" id="MobiDB-lite"/>
    </source>
</evidence>
<comment type="subcellular location">
    <subcellularLocation>
        <location evidence="1 10 11">Nucleus</location>
    </subcellularLocation>
</comment>
<evidence type="ECO:0000256" key="1">
    <source>
        <dbReference type="ARBA" id="ARBA00004123"/>
    </source>
</evidence>
<keyword evidence="4 12" id="KW-0805">Transcription regulation</keyword>
<keyword evidence="3" id="KW-0677">Repeat</keyword>
<dbReference type="PROSITE" id="PS00027">
    <property type="entry name" value="HOMEOBOX_1"/>
    <property type="match status" value="1"/>
</dbReference>
<evidence type="ECO:0000256" key="8">
    <source>
        <dbReference type="ARBA" id="ARBA00023163"/>
    </source>
</evidence>
<dbReference type="PANTHER" id="PTHR14043">
    <property type="entry name" value="CCAAT DISPLACEMENT PROTEIN-RELATED"/>
    <property type="match status" value="1"/>
</dbReference>
<keyword evidence="8 12" id="KW-0804">Transcription</keyword>